<accession>A0A285V049</accession>
<evidence type="ECO:0000256" key="2">
    <source>
        <dbReference type="ARBA" id="ARBA00022692"/>
    </source>
</evidence>
<dbReference type="InterPro" id="IPR007039">
    <property type="entry name" value="TrbC/VirB2"/>
</dbReference>
<feature type="transmembrane region" description="Helical" evidence="4">
    <location>
        <begin position="72"/>
        <end position="91"/>
    </location>
</feature>
<dbReference type="AlphaFoldDB" id="A0A285V049"/>
<organism evidence="5 6">
    <name type="scientific">Rhizobium subbaraonis</name>
    <dbReference type="NCBI Taxonomy" id="908946"/>
    <lineage>
        <taxon>Bacteria</taxon>
        <taxon>Pseudomonadati</taxon>
        <taxon>Pseudomonadota</taxon>
        <taxon>Alphaproteobacteria</taxon>
        <taxon>Hyphomicrobiales</taxon>
        <taxon>Rhizobiaceae</taxon>
        <taxon>Rhizobium/Agrobacterium group</taxon>
        <taxon>Rhizobium</taxon>
    </lineage>
</organism>
<name>A0A285V049_9HYPH</name>
<feature type="transmembrane region" description="Helical" evidence="4">
    <location>
        <begin position="103"/>
        <end position="123"/>
    </location>
</feature>
<keyword evidence="6" id="KW-1185">Reference proteome</keyword>
<gene>
    <name evidence="5" type="ORF">SAMN05892877_1306</name>
</gene>
<reference evidence="5 6" key="1">
    <citation type="submission" date="2017-08" db="EMBL/GenBank/DDBJ databases">
        <authorList>
            <person name="de Groot N.N."/>
        </authorList>
    </citation>
    <scope>NUCLEOTIDE SEQUENCE [LARGE SCALE GENOMIC DNA]</scope>
    <source>
        <strain evidence="5 6">JC85</strain>
    </source>
</reference>
<dbReference type="GO" id="GO:0016020">
    <property type="term" value="C:membrane"/>
    <property type="evidence" value="ECO:0007669"/>
    <property type="project" value="UniProtKB-SubCell"/>
</dbReference>
<dbReference type="Proteomes" id="UP000219167">
    <property type="component" value="Unassembled WGS sequence"/>
</dbReference>
<keyword evidence="4" id="KW-0472">Membrane</keyword>
<proteinExistence type="predicted"/>
<evidence type="ECO:0000256" key="1">
    <source>
        <dbReference type="ARBA" id="ARBA00004141"/>
    </source>
</evidence>
<dbReference type="EMBL" id="OBQD01000030">
    <property type="protein sequence ID" value="SOC47440.1"/>
    <property type="molecule type" value="Genomic_DNA"/>
</dbReference>
<sequence>MTFHVPPILSALPRQANTSTPPILRGIRRHLLGSMALATIMMMAAVPAHASGSSMPWEAPLQSILESIEGPVAKIVAVIIIIATGLALAFGDTSGGFRRLIQIVFGLSIAFAASSFFLSFFSFGGGALV</sequence>
<evidence type="ECO:0000313" key="6">
    <source>
        <dbReference type="Proteomes" id="UP000219167"/>
    </source>
</evidence>
<evidence type="ECO:0000313" key="5">
    <source>
        <dbReference type="EMBL" id="SOC47440.1"/>
    </source>
</evidence>
<evidence type="ECO:0000256" key="3">
    <source>
        <dbReference type="ARBA" id="ARBA00022989"/>
    </source>
</evidence>
<protein>
    <submittedName>
        <fullName evidence="5">Type IV secretion system protein VirB2</fullName>
    </submittedName>
</protein>
<keyword evidence="2 4" id="KW-0812">Transmembrane</keyword>
<keyword evidence="3 4" id="KW-1133">Transmembrane helix</keyword>
<dbReference type="Pfam" id="PF04956">
    <property type="entry name" value="TrbC"/>
    <property type="match status" value="1"/>
</dbReference>
<feature type="transmembrane region" description="Helical" evidence="4">
    <location>
        <begin position="31"/>
        <end position="52"/>
    </location>
</feature>
<comment type="subcellular location">
    <subcellularLocation>
        <location evidence="1">Membrane</location>
        <topology evidence="1">Multi-pass membrane protein</topology>
    </subcellularLocation>
</comment>
<evidence type="ECO:0000256" key="4">
    <source>
        <dbReference type="SAM" id="Phobius"/>
    </source>
</evidence>